<dbReference type="Pfam" id="PF03829">
    <property type="entry name" value="PTSIIA_gutA"/>
    <property type="match status" value="1"/>
</dbReference>
<accession>A0A505D606</accession>
<sequence>MSEPYYQSTVLRIGDEAEELIRGGVLILFGEPLPGDLESLSVVHRPSDDPVLQMRPGDELWLGETRMTLTAVGERAHENLLQLGHLVVYTDPDPAAGLLPGALHAKGPLDVPEPGAELKLVRA</sequence>
<dbReference type="GO" id="GO:0008982">
    <property type="term" value="F:protein-N(PI)-phosphohistidine-sugar phosphotransferase activity"/>
    <property type="evidence" value="ECO:0007669"/>
    <property type="project" value="InterPro"/>
</dbReference>
<dbReference type="PROSITE" id="PS51097">
    <property type="entry name" value="PTS_EIIA_TYPE_5"/>
    <property type="match status" value="1"/>
</dbReference>
<dbReference type="InterPro" id="IPR004716">
    <property type="entry name" value="PTS_IIA_glucitol/sorbitol-sp"/>
</dbReference>
<dbReference type="AlphaFoldDB" id="A0A505D606"/>
<proteinExistence type="predicted"/>
<dbReference type="PANTHER" id="PTHR40398">
    <property type="entry name" value="PTS SYSTEM GLUCITOL/SORBITOL-SPECIFIC EIIA COMPONENT"/>
    <property type="match status" value="1"/>
</dbReference>
<feature type="modified residue" description="Phosphohistidine; by HPr" evidence="1">
    <location>
        <position position="44"/>
    </location>
</feature>
<dbReference type="GO" id="GO:0009401">
    <property type="term" value="P:phosphoenolpyruvate-dependent sugar phosphotransferase system"/>
    <property type="evidence" value="ECO:0007669"/>
    <property type="project" value="InterPro"/>
</dbReference>
<dbReference type="OrthoDB" id="3625833at2"/>
<dbReference type="InterPro" id="IPR036665">
    <property type="entry name" value="PTS_IIA_glucitol/sorbitol_sf"/>
</dbReference>
<keyword evidence="3" id="KW-1185">Reference proteome</keyword>
<dbReference type="GO" id="GO:0016301">
    <property type="term" value="F:kinase activity"/>
    <property type="evidence" value="ECO:0007669"/>
    <property type="project" value="TreeGrafter"/>
</dbReference>
<comment type="caution">
    <text evidence="2">The sequence shown here is derived from an EMBL/GenBank/DDBJ whole genome shotgun (WGS) entry which is preliminary data.</text>
</comment>
<gene>
    <name evidence="2" type="ORF">FGD71_027065</name>
</gene>
<organism evidence="2 3">
    <name type="scientific">Streptomyces sporangiiformans</name>
    <dbReference type="NCBI Taxonomy" id="2315329"/>
    <lineage>
        <taxon>Bacteria</taxon>
        <taxon>Bacillati</taxon>
        <taxon>Actinomycetota</taxon>
        <taxon>Actinomycetes</taxon>
        <taxon>Kitasatosporales</taxon>
        <taxon>Streptomycetaceae</taxon>
        <taxon>Streptomyces</taxon>
    </lineage>
</organism>
<dbReference type="Gene3D" id="2.40.33.40">
    <property type="entry name" value="Phosphotransferase system, glucitol/sorbitol-specific IIA component"/>
    <property type="match status" value="1"/>
</dbReference>
<protein>
    <submittedName>
        <fullName evidence="2">PTS sorbitol transporter subunit IIA</fullName>
    </submittedName>
</protein>
<evidence type="ECO:0000313" key="2">
    <source>
        <dbReference type="EMBL" id="TPQ19204.1"/>
    </source>
</evidence>
<name>A0A505D606_9ACTN</name>
<dbReference type="GO" id="GO:0005737">
    <property type="term" value="C:cytoplasm"/>
    <property type="evidence" value="ECO:0007669"/>
    <property type="project" value="InterPro"/>
</dbReference>
<dbReference type="Proteomes" id="UP000317378">
    <property type="component" value="Unassembled WGS sequence"/>
</dbReference>
<evidence type="ECO:0000256" key="1">
    <source>
        <dbReference type="PROSITE-ProRule" id="PRU00420"/>
    </source>
</evidence>
<dbReference type="EMBL" id="VCHX02000163">
    <property type="protein sequence ID" value="TPQ19204.1"/>
    <property type="molecule type" value="Genomic_DNA"/>
</dbReference>
<dbReference type="PANTHER" id="PTHR40398:SF1">
    <property type="entry name" value="PTS SYSTEM GLUCITOL_SORBITOL-SPECIFIC EIIA COMPONENT"/>
    <property type="match status" value="1"/>
</dbReference>
<dbReference type="SUPFAM" id="SSF141530">
    <property type="entry name" value="PTSIIA/GutA-like"/>
    <property type="match status" value="1"/>
</dbReference>
<evidence type="ECO:0000313" key="3">
    <source>
        <dbReference type="Proteomes" id="UP000317378"/>
    </source>
</evidence>
<dbReference type="RefSeq" id="WP_119103143.1">
    <property type="nucleotide sequence ID" value="NZ_QXMJ01000163.1"/>
</dbReference>
<reference evidence="2 3" key="1">
    <citation type="submission" date="2019-06" db="EMBL/GenBank/DDBJ databases">
        <title>Streptomyces sporangiiformans sp. nov., a novel actinomycete isolated from soil in Mount Song.</title>
        <authorList>
            <person name="Han L."/>
        </authorList>
    </citation>
    <scope>NUCLEOTIDE SEQUENCE [LARGE SCALE GENOMIC DNA]</scope>
    <source>
        <strain evidence="2 3">NEAU-SSA 1</strain>
    </source>
</reference>